<evidence type="ECO:0000313" key="2">
    <source>
        <dbReference type="EMBL" id="KAI5629283.1"/>
    </source>
</evidence>
<keyword evidence="1" id="KW-0249">Electron transport</keyword>
<dbReference type="AlphaFoldDB" id="A0AAD5B5X8"/>
<proteinExistence type="inferred from homology"/>
<dbReference type="Pfam" id="PF05768">
    <property type="entry name" value="Glrx-like"/>
    <property type="match status" value="1"/>
</dbReference>
<dbReference type="PANTHER" id="PTHR33558">
    <property type="entry name" value="GLUTAREDOXIN-LIKE PROTEIN C5ORF63 HOMOLOG"/>
    <property type="match status" value="1"/>
</dbReference>
<comment type="caution">
    <text evidence="2">The sequence shown here is derived from an EMBL/GenBank/DDBJ whole genome shotgun (WGS) entry which is preliminary data.</text>
</comment>
<name>A0AAD5B5X8_SILAS</name>
<evidence type="ECO:0000313" key="3">
    <source>
        <dbReference type="Proteomes" id="UP001205998"/>
    </source>
</evidence>
<dbReference type="PANTHER" id="PTHR33558:SF1">
    <property type="entry name" value="GLUTAREDOXIN-LIKE PROTEIN C5ORF63 HOMOLOG"/>
    <property type="match status" value="1"/>
</dbReference>
<organism evidence="2 3">
    <name type="scientific">Silurus asotus</name>
    <name type="common">Amur catfish</name>
    <name type="synonym">Parasilurus asotus</name>
    <dbReference type="NCBI Taxonomy" id="30991"/>
    <lineage>
        <taxon>Eukaryota</taxon>
        <taxon>Metazoa</taxon>
        <taxon>Chordata</taxon>
        <taxon>Craniata</taxon>
        <taxon>Vertebrata</taxon>
        <taxon>Euteleostomi</taxon>
        <taxon>Actinopterygii</taxon>
        <taxon>Neopterygii</taxon>
        <taxon>Teleostei</taxon>
        <taxon>Ostariophysi</taxon>
        <taxon>Siluriformes</taxon>
        <taxon>Siluridae</taxon>
        <taxon>Silurus</taxon>
    </lineage>
</organism>
<dbReference type="InterPro" id="IPR052565">
    <property type="entry name" value="Glutaredoxin-like_YDR286C"/>
</dbReference>
<dbReference type="EMBL" id="MU537915">
    <property type="protein sequence ID" value="KAI5629283.1"/>
    <property type="molecule type" value="Genomic_DNA"/>
</dbReference>
<dbReference type="InterPro" id="IPR036249">
    <property type="entry name" value="Thioredoxin-like_sf"/>
</dbReference>
<sequence>MLNLFPKLLCYIKTSPRIIRTSCSQRALPVLTLFTKDPCPLCEEAKEMLELYKHRFVLQEVDITLPENSVWYDRYKYDIPVFHLNGQFLMMHQVNTKVLEKRLAKSEREPV</sequence>
<comment type="similarity">
    <text evidence="1">Belongs to the glutaredoxin family.</text>
</comment>
<evidence type="ECO:0000256" key="1">
    <source>
        <dbReference type="RuleBase" id="RU363082"/>
    </source>
</evidence>
<keyword evidence="3" id="KW-1185">Reference proteome</keyword>
<keyword evidence="1" id="KW-0813">Transport</keyword>
<dbReference type="FunFam" id="3.40.30.10:FF:000628">
    <property type="entry name" value="Glutaredoxin-like protein C5orf63 homolog"/>
    <property type="match status" value="1"/>
</dbReference>
<reference evidence="2" key="1">
    <citation type="submission" date="2018-07" db="EMBL/GenBank/DDBJ databases">
        <title>Comparative genomics of catfishes provides insights into carnivory and benthic adaptation.</title>
        <authorList>
            <person name="Zhang Y."/>
            <person name="Wang D."/>
            <person name="Peng Z."/>
            <person name="Zheng S."/>
            <person name="Shao F."/>
            <person name="Tao W."/>
        </authorList>
    </citation>
    <scope>NUCLEOTIDE SEQUENCE</scope>
    <source>
        <strain evidence="2">Chongqing</strain>
    </source>
</reference>
<dbReference type="InterPro" id="IPR008554">
    <property type="entry name" value="Glutaredoxin-like"/>
</dbReference>
<dbReference type="SUPFAM" id="SSF52833">
    <property type="entry name" value="Thioredoxin-like"/>
    <property type="match status" value="1"/>
</dbReference>
<protein>
    <recommendedName>
        <fullName evidence="1">Glutaredoxin-like protein</fullName>
    </recommendedName>
</protein>
<dbReference type="Gene3D" id="3.40.30.10">
    <property type="entry name" value="Glutaredoxin"/>
    <property type="match status" value="1"/>
</dbReference>
<dbReference type="Proteomes" id="UP001205998">
    <property type="component" value="Unassembled WGS sequence"/>
</dbReference>
<accession>A0AAD5B5X8</accession>
<gene>
    <name evidence="2" type="ORF">C0J50_8182</name>
</gene>